<organism evidence="2 3">
    <name type="scientific">Mycena metata</name>
    <dbReference type="NCBI Taxonomy" id="1033252"/>
    <lineage>
        <taxon>Eukaryota</taxon>
        <taxon>Fungi</taxon>
        <taxon>Dikarya</taxon>
        <taxon>Basidiomycota</taxon>
        <taxon>Agaricomycotina</taxon>
        <taxon>Agaricomycetes</taxon>
        <taxon>Agaricomycetidae</taxon>
        <taxon>Agaricales</taxon>
        <taxon>Marasmiineae</taxon>
        <taxon>Mycenaceae</taxon>
        <taxon>Mycena</taxon>
    </lineage>
</organism>
<evidence type="ECO:0000256" key="1">
    <source>
        <dbReference type="SAM" id="MobiDB-lite"/>
    </source>
</evidence>
<sequence length="329" mass="35829">MDSMAFDPEEEREMRQDPDVELEADGCVRQHMCDVTLLPPYEGGNRWRGAAMLVPPPHQGAARARQGRHFHRARMRGTLSPCLTRSIFCVSPALLSVGAARRASSVGCQNAEPAGGARCASARKVVYLKTSYSKLRTYMGRYGLGRWKGRRKGGCRGGERRRGEDERERVWDTEPCAHCARKQNLQRWARGLDLRGLDAQATTACAQASAAAPPPSRVGGVCTRLDGARGRRCLAVTAAYTTAGNGTSIPQRPPPGTAGSDQMDGSKVKGAGQEKTRKLTDEGEKTTHLAGSRQKKTPRPGLGNNTAQLKLMRTVSASRLQTLPRFRSF</sequence>
<dbReference type="AlphaFoldDB" id="A0AAD7JFF4"/>
<evidence type="ECO:0000313" key="3">
    <source>
        <dbReference type="Proteomes" id="UP001215598"/>
    </source>
</evidence>
<protein>
    <submittedName>
        <fullName evidence="2">Uncharacterized protein</fullName>
    </submittedName>
</protein>
<keyword evidence="3" id="KW-1185">Reference proteome</keyword>
<feature type="region of interest" description="Disordered" evidence="1">
    <location>
        <begin position="243"/>
        <end position="306"/>
    </location>
</feature>
<gene>
    <name evidence="2" type="ORF">B0H16DRAFT_1456107</name>
</gene>
<dbReference type="EMBL" id="JARKIB010000035">
    <property type="protein sequence ID" value="KAJ7761360.1"/>
    <property type="molecule type" value="Genomic_DNA"/>
</dbReference>
<accession>A0AAD7JFF4</accession>
<evidence type="ECO:0000313" key="2">
    <source>
        <dbReference type="EMBL" id="KAJ7761360.1"/>
    </source>
</evidence>
<feature type="compositionally biased region" description="Basic and acidic residues" evidence="1">
    <location>
        <begin position="264"/>
        <end position="287"/>
    </location>
</feature>
<dbReference type="Proteomes" id="UP001215598">
    <property type="component" value="Unassembled WGS sequence"/>
</dbReference>
<comment type="caution">
    <text evidence="2">The sequence shown here is derived from an EMBL/GenBank/DDBJ whole genome shotgun (WGS) entry which is preliminary data.</text>
</comment>
<reference evidence="2" key="1">
    <citation type="submission" date="2023-03" db="EMBL/GenBank/DDBJ databases">
        <title>Massive genome expansion in bonnet fungi (Mycena s.s.) driven by repeated elements and novel gene families across ecological guilds.</title>
        <authorList>
            <consortium name="Lawrence Berkeley National Laboratory"/>
            <person name="Harder C.B."/>
            <person name="Miyauchi S."/>
            <person name="Viragh M."/>
            <person name="Kuo A."/>
            <person name="Thoen E."/>
            <person name="Andreopoulos B."/>
            <person name="Lu D."/>
            <person name="Skrede I."/>
            <person name="Drula E."/>
            <person name="Henrissat B."/>
            <person name="Morin E."/>
            <person name="Kohler A."/>
            <person name="Barry K."/>
            <person name="LaButti K."/>
            <person name="Morin E."/>
            <person name="Salamov A."/>
            <person name="Lipzen A."/>
            <person name="Mereny Z."/>
            <person name="Hegedus B."/>
            <person name="Baldrian P."/>
            <person name="Stursova M."/>
            <person name="Weitz H."/>
            <person name="Taylor A."/>
            <person name="Grigoriev I.V."/>
            <person name="Nagy L.G."/>
            <person name="Martin F."/>
            <person name="Kauserud H."/>
        </authorList>
    </citation>
    <scope>NUCLEOTIDE SEQUENCE</scope>
    <source>
        <strain evidence="2">CBHHK182m</strain>
    </source>
</reference>
<proteinExistence type="predicted"/>
<name>A0AAD7JFF4_9AGAR</name>